<evidence type="ECO:0000256" key="5">
    <source>
        <dbReference type="ARBA" id="ARBA00022475"/>
    </source>
</evidence>
<gene>
    <name evidence="16" type="primary">lifO</name>
    <name evidence="17" type="ORF">H3H51_19525</name>
</gene>
<keyword evidence="6 16" id="KW-0997">Cell inner membrane</keyword>
<dbReference type="AlphaFoldDB" id="A0A7W4QC15"/>
<dbReference type="InterPro" id="IPR004961">
    <property type="entry name" value="Lipase_chaperone"/>
</dbReference>
<dbReference type="GO" id="GO:0006457">
    <property type="term" value="P:protein folding"/>
    <property type="evidence" value="ECO:0007669"/>
    <property type="project" value="UniProtKB-UniRule"/>
</dbReference>
<evidence type="ECO:0000256" key="11">
    <source>
        <dbReference type="ARBA" id="ARBA00023136"/>
    </source>
</evidence>
<dbReference type="Pfam" id="PF03280">
    <property type="entry name" value="Lipase_chap"/>
    <property type="match status" value="1"/>
</dbReference>
<dbReference type="RefSeq" id="WP_183090739.1">
    <property type="nucleotide sequence ID" value="NZ_JACJUD010000007.1"/>
</dbReference>
<proteinExistence type="inferred from homology"/>
<evidence type="ECO:0000256" key="2">
    <source>
        <dbReference type="ARBA" id="ARBA00004383"/>
    </source>
</evidence>
<dbReference type="GO" id="GO:0005886">
    <property type="term" value="C:plasma membrane"/>
    <property type="evidence" value="ECO:0007669"/>
    <property type="project" value="UniProtKB-SubCell"/>
</dbReference>
<evidence type="ECO:0000256" key="16">
    <source>
        <dbReference type="HAMAP-Rule" id="MF_00790"/>
    </source>
</evidence>
<dbReference type="HAMAP" id="MF_00790">
    <property type="entry name" value="Lipase_chap"/>
    <property type="match status" value="1"/>
</dbReference>
<evidence type="ECO:0000256" key="10">
    <source>
        <dbReference type="ARBA" id="ARBA00023098"/>
    </source>
</evidence>
<evidence type="ECO:0000256" key="8">
    <source>
        <dbReference type="ARBA" id="ARBA00022963"/>
    </source>
</evidence>
<keyword evidence="5 16" id="KW-1003">Cell membrane</keyword>
<organism evidence="17 18">
    <name type="scientific">Aquipseudomonas ullengensis</name>
    <dbReference type="NCBI Taxonomy" id="2759166"/>
    <lineage>
        <taxon>Bacteria</taxon>
        <taxon>Pseudomonadati</taxon>
        <taxon>Pseudomonadota</taxon>
        <taxon>Gammaproteobacteria</taxon>
        <taxon>Pseudomonadales</taxon>
        <taxon>Pseudomonadaceae</taxon>
        <taxon>Aquipseudomonas</taxon>
    </lineage>
</organism>
<dbReference type="GO" id="GO:0016042">
    <property type="term" value="P:lipid catabolic process"/>
    <property type="evidence" value="ECO:0007669"/>
    <property type="project" value="UniProtKB-UniRule"/>
</dbReference>
<evidence type="ECO:0000313" key="17">
    <source>
        <dbReference type="EMBL" id="MBB2497219.1"/>
    </source>
</evidence>
<protein>
    <recommendedName>
        <fullName evidence="4 16">Lipase chaperone</fullName>
    </recommendedName>
    <alternativeName>
        <fullName evidence="16">Lipase activator protein</fullName>
    </alternativeName>
    <alternativeName>
        <fullName evidence="15 16">Lipase foldase</fullName>
    </alternativeName>
    <alternativeName>
        <fullName evidence="13 16">Lipase helper protein</fullName>
    </alternativeName>
    <alternativeName>
        <fullName evidence="14 16">Lipase modulator</fullName>
    </alternativeName>
</protein>
<evidence type="ECO:0000256" key="1">
    <source>
        <dbReference type="ARBA" id="ARBA00003280"/>
    </source>
</evidence>
<evidence type="ECO:0000256" key="6">
    <source>
        <dbReference type="ARBA" id="ARBA00022519"/>
    </source>
</evidence>
<dbReference type="EMBL" id="JACJUD010000007">
    <property type="protein sequence ID" value="MBB2497219.1"/>
    <property type="molecule type" value="Genomic_DNA"/>
</dbReference>
<dbReference type="Proteomes" id="UP000542720">
    <property type="component" value="Unassembled WGS sequence"/>
</dbReference>
<comment type="subcellular location">
    <subcellularLocation>
        <location evidence="2">Cell inner membrane</location>
        <topology evidence="2">Single-pass membrane protein</topology>
        <orientation evidence="2">Periplasmic side</orientation>
    </subcellularLocation>
</comment>
<evidence type="ECO:0000256" key="14">
    <source>
        <dbReference type="ARBA" id="ARBA00031542"/>
    </source>
</evidence>
<keyword evidence="11 16" id="KW-0472">Membrane</keyword>
<keyword evidence="10 16" id="KW-0443">Lipid metabolism</keyword>
<keyword evidence="18" id="KW-1185">Reference proteome</keyword>
<evidence type="ECO:0000256" key="13">
    <source>
        <dbReference type="ARBA" id="ARBA00030948"/>
    </source>
</evidence>
<keyword evidence="8 16" id="KW-0442">Lipid degradation</keyword>
<dbReference type="SUPFAM" id="SSF158855">
    <property type="entry name" value="Lipase chaperone-like"/>
    <property type="match status" value="1"/>
</dbReference>
<evidence type="ECO:0000256" key="15">
    <source>
        <dbReference type="ARBA" id="ARBA00033028"/>
    </source>
</evidence>
<keyword evidence="12 16" id="KW-0143">Chaperone</keyword>
<evidence type="ECO:0000256" key="4">
    <source>
        <dbReference type="ARBA" id="ARBA00019692"/>
    </source>
</evidence>
<keyword evidence="9 16" id="KW-1133">Transmembrane helix</keyword>
<evidence type="ECO:0000313" key="18">
    <source>
        <dbReference type="Proteomes" id="UP000542720"/>
    </source>
</evidence>
<evidence type="ECO:0000256" key="3">
    <source>
        <dbReference type="ARBA" id="ARBA00010358"/>
    </source>
</evidence>
<evidence type="ECO:0000256" key="12">
    <source>
        <dbReference type="ARBA" id="ARBA00023186"/>
    </source>
</evidence>
<name>A0A7W4QC15_9GAMM</name>
<sequence length="343" mass="37717">MSGKLIAATLAILSLGGLCVTTVLLLDPEPASAPTVDASPAIPASPADSRTAQAITLNRSLRQTPATELADPGPLPTSLQGTRHDVQLHQDNNGQLRIEDGLLRLFDFYLAGLEEEGIDPVLTRIHRDLAAQLQGQALEQARDLLQRYVDYRIALQDLPPGDSTLEASALRQRLDGLNALRQQHFSAEENQVFFARENAENDYMVQRLALSQQAGLSNEQRQQAITELDAQLPDELREERANASRAGELYSTTAAMQAQGASAEEIRRVREQELGSEAADRLAELDQQHAAWQQRLTDYAAERNRLRAAGLSPGELNSAISELQASRFDELERMRVQALDAEL</sequence>
<comment type="similarity">
    <text evidence="3 16">Belongs to the lipase chaperone family.</text>
</comment>
<reference evidence="17 18" key="1">
    <citation type="submission" date="2020-08" db="EMBL/GenBank/DDBJ databases">
        <authorList>
            <person name="Kim C.M."/>
        </authorList>
    </citation>
    <scope>NUCLEOTIDE SEQUENCE [LARGE SCALE GENOMIC DNA]</scope>
    <source>
        <strain evidence="17 18">UL070</strain>
    </source>
</reference>
<accession>A0A7W4QC15</accession>
<comment type="caution">
    <text evidence="17">The sequence shown here is derived from an EMBL/GenBank/DDBJ whole genome shotgun (WGS) entry which is preliminary data.</text>
</comment>
<keyword evidence="7 16" id="KW-0812">Transmembrane</keyword>
<dbReference type="GO" id="GO:0051082">
    <property type="term" value="F:unfolded protein binding"/>
    <property type="evidence" value="ECO:0007669"/>
    <property type="project" value="UniProtKB-UniRule"/>
</dbReference>
<evidence type="ECO:0000256" key="9">
    <source>
        <dbReference type="ARBA" id="ARBA00022989"/>
    </source>
</evidence>
<comment type="function">
    <text evidence="1 16">May be involved in the folding of the extracellular lipase during its passage through the periplasm.</text>
</comment>
<evidence type="ECO:0000256" key="7">
    <source>
        <dbReference type="ARBA" id="ARBA00022692"/>
    </source>
</evidence>